<name>A0A9N9KSR4_9HELO</name>
<dbReference type="GO" id="GO:0006753">
    <property type="term" value="P:nucleoside phosphate metabolic process"/>
    <property type="evidence" value="ECO:0007669"/>
    <property type="project" value="TreeGrafter"/>
</dbReference>
<dbReference type="SUPFAM" id="SSF55811">
    <property type="entry name" value="Nudix"/>
    <property type="match status" value="1"/>
</dbReference>
<sequence>MTTFLLKNFNPPVPVTIPAHLQGLITEKDLKEWPHFLKWHQSLQASLQRQHTDEKHPFKEAPFSLIYVSVLSVKMFGTKIGFVKIDAIITNKEDRFLPGTAFLRGNSVAMLMILRPRDSIDERWVIMTEQPRIPAGTLSFMEIPAGMMDERTREVYGVAVKEIKQETGLVVPPEELIDMTELALKDVDNPEALANGMYPSPGGSDEFMHIVLWEKVLDRQEIEDLRGNLAGERKGGELITVRLRNYEDLWRVGARDAKTLAAWSLYESLKRSRNAEMLAMERKSREEGRNRRK</sequence>
<accession>A0A9N9KSR4</accession>
<dbReference type="OrthoDB" id="10249920at2759"/>
<evidence type="ECO:0000313" key="5">
    <source>
        <dbReference type="Proteomes" id="UP000696280"/>
    </source>
</evidence>
<evidence type="ECO:0000313" key="4">
    <source>
        <dbReference type="EMBL" id="CAG8952809.1"/>
    </source>
</evidence>
<dbReference type="GO" id="GO:0019693">
    <property type="term" value="P:ribose phosphate metabolic process"/>
    <property type="evidence" value="ECO:0007669"/>
    <property type="project" value="TreeGrafter"/>
</dbReference>
<dbReference type="Proteomes" id="UP000696280">
    <property type="component" value="Unassembled WGS sequence"/>
</dbReference>
<keyword evidence="5" id="KW-1185">Reference proteome</keyword>
<dbReference type="InterPro" id="IPR000086">
    <property type="entry name" value="NUDIX_hydrolase_dom"/>
</dbReference>
<dbReference type="AlphaFoldDB" id="A0A9N9KSR4"/>
<keyword evidence="2" id="KW-0378">Hydrolase</keyword>
<dbReference type="Gene3D" id="3.90.79.10">
    <property type="entry name" value="Nucleoside Triphosphate Pyrophosphohydrolase"/>
    <property type="match status" value="1"/>
</dbReference>
<dbReference type="PANTHER" id="PTHR11839:SF18">
    <property type="entry name" value="NUDIX HYDROLASE DOMAIN-CONTAINING PROTEIN"/>
    <property type="match status" value="1"/>
</dbReference>
<dbReference type="PROSITE" id="PS51462">
    <property type="entry name" value="NUDIX"/>
    <property type="match status" value="1"/>
</dbReference>
<dbReference type="CDD" id="cd03424">
    <property type="entry name" value="NUDIX_ADPRase_Nudt5_UGPPase_Nudt14"/>
    <property type="match status" value="1"/>
</dbReference>
<gene>
    <name evidence="4" type="ORF">HYFRA_00007521</name>
</gene>
<dbReference type="GO" id="GO:0080041">
    <property type="term" value="F:ADP-ribose pyrophosphohydrolase activity"/>
    <property type="evidence" value="ECO:0007669"/>
    <property type="project" value="TreeGrafter"/>
</dbReference>
<dbReference type="InterPro" id="IPR015797">
    <property type="entry name" value="NUDIX_hydrolase-like_dom_sf"/>
</dbReference>
<evidence type="ECO:0000256" key="1">
    <source>
        <dbReference type="ARBA" id="ARBA00001946"/>
    </source>
</evidence>
<evidence type="ECO:0000259" key="3">
    <source>
        <dbReference type="PROSITE" id="PS51462"/>
    </source>
</evidence>
<comment type="caution">
    <text evidence="4">The sequence shown here is derived from an EMBL/GenBank/DDBJ whole genome shotgun (WGS) entry which is preliminary data.</text>
</comment>
<feature type="domain" description="Nudix hydrolase" evidence="3">
    <location>
        <begin position="103"/>
        <end position="267"/>
    </location>
</feature>
<dbReference type="EMBL" id="CAJVRL010000048">
    <property type="protein sequence ID" value="CAG8952809.1"/>
    <property type="molecule type" value="Genomic_DNA"/>
</dbReference>
<organism evidence="4 5">
    <name type="scientific">Hymenoscyphus fraxineus</name>
    <dbReference type="NCBI Taxonomy" id="746836"/>
    <lineage>
        <taxon>Eukaryota</taxon>
        <taxon>Fungi</taxon>
        <taxon>Dikarya</taxon>
        <taxon>Ascomycota</taxon>
        <taxon>Pezizomycotina</taxon>
        <taxon>Leotiomycetes</taxon>
        <taxon>Helotiales</taxon>
        <taxon>Helotiaceae</taxon>
        <taxon>Hymenoscyphus</taxon>
    </lineage>
</organism>
<dbReference type="Pfam" id="PF00293">
    <property type="entry name" value="NUDIX"/>
    <property type="match status" value="1"/>
</dbReference>
<dbReference type="PANTHER" id="PTHR11839">
    <property type="entry name" value="UDP/ADP-SUGAR PYROPHOSPHATASE"/>
    <property type="match status" value="1"/>
</dbReference>
<protein>
    <recommendedName>
        <fullName evidence="3">Nudix hydrolase domain-containing protein</fullName>
    </recommendedName>
</protein>
<comment type="cofactor">
    <cofactor evidence="1">
        <name>Mg(2+)</name>
        <dbReference type="ChEBI" id="CHEBI:18420"/>
    </cofactor>
</comment>
<dbReference type="GO" id="GO:0080042">
    <property type="term" value="F:ADP-glucose pyrophosphohydrolase activity"/>
    <property type="evidence" value="ECO:0007669"/>
    <property type="project" value="TreeGrafter"/>
</dbReference>
<reference evidence="4" key="1">
    <citation type="submission" date="2021-07" db="EMBL/GenBank/DDBJ databases">
        <authorList>
            <person name="Durling M."/>
        </authorList>
    </citation>
    <scope>NUCLEOTIDE SEQUENCE</scope>
</reference>
<proteinExistence type="predicted"/>
<evidence type="ECO:0000256" key="2">
    <source>
        <dbReference type="ARBA" id="ARBA00022801"/>
    </source>
</evidence>